<dbReference type="EnsemblMetazoa" id="XM_028279265.2">
    <property type="protein sequence ID" value="XP_028135066.1"/>
    <property type="gene ID" value="LOC114329964"/>
</dbReference>
<dbReference type="InterPro" id="IPR001810">
    <property type="entry name" value="F-box_dom"/>
</dbReference>
<gene>
    <name evidence="4 5" type="primary">LOC114329964</name>
</gene>
<name>A0A6P7FGP3_DIAVI</name>
<protein>
    <submittedName>
        <fullName evidence="4 5">F-box/WD repeat-containing protein 4-like</fullName>
    </submittedName>
</protein>
<reference evidence="4 5" key="1">
    <citation type="submission" date="2025-04" db="UniProtKB">
        <authorList>
            <consortium name="RefSeq"/>
        </authorList>
    </citation>
    <scope>IDENTIFICATION</scope>
    <source>
        <tissue evidence="4 5">Whole insect</tissue>
    </source>
</reference>
<dbReference type="PANTHER" id="PTHR14381">
    <property type="entry name" value="DACTYLIN"/>
    <property type="match status" value="1"/>
</dbReference>
<dbReference type="GO" id="GO:0031146">
    <property type="term" value="P:SCF-dependent proteasomal ubiquitin-dependent protein catabolic process"/>
    <property type="evidence" value="ECO:0007669"/>
    <property type="project" value="TreeGrafter"/>
</dbReference>
<dbReference type="InterPro" id="IPR001680">
    <property type="entry name" value="WD40_rpt"/>
</dbReference>
<dbReference type="Gene3D" id="2.130.10.10">
    <property type="entry name" value="YVTN repeat-like/Quinoprotein amine dehydrogenase"/>
    <property type="match status" value="1"/>
</dbReference>
<evidence type="ECO:0000259" key="1">
    <source>
        <dbReference type="PROSITE" id="PS50181"/>
    </source>
</evidence>
<dbReference type="InterPro" id="IPR052301">
    <property type="entry name" value="SCF_F-box/WD-repeat"/>
</dbReference>
<dbReference type="PANTHER" id="PTHR14381:SF1">
    <property type="entry name" value="F-BOX_WD REPEAT-CONTAINING PROTEIN 4"/>
    <property type="match status" value="1"/>
</dbReference>
<evidence type="ECO:0000313" key="5">
    <source>
        <dbReference type="RefSeq" id="XP_028135066.1"/>
    </source>
</evidence>
<dbReference type="GeneID" id="114329964"/>
<feature type="domain" description="F-box" evidence="1">
    <location>
        <begin position="3"/>
        <end position="51"/>
    </location>
</feature>
<dbReference type="GO" id="GO:0019005">
    <property type="term" value="C:SCF ubiquitin ligase complex"/>
    <property type="evidence" value="ECO:0007669"/>
    <property type="project" value="TreeGrafter"/>
</dbReference>
<organism evidence="5">
    <name type="scientific">Diabrotica virgifera virgifera</name>
    <name type="common">western corn rootworm</name>
    <dbReference type="NCBI Taxonomy" id="50390"/>
    <lineage>
        <taxon>Eukaryota</taxon>
        <taxon>Metazoa</taxon>
        <taxon>Ecdysozoa</taxon>
        <taxon>Arthropoda</taxon>
        <taxon>Hexapoda</taxon>
        <taxon>Insecta</taxon>
        <taxon>Pterygota</taxon>
        <taxon>Neoptera</taxon>
        <taxon>Endopterygota</taxon>
        <taxon>Coleoptera</taxon>
        <taxon>Polyphaga</taxon>
        <taxon>Cucujiformia</taxon>
        <taxon>Chrysomeloidea</taxon>
        <taxon>Chrysomelidae</taxon>
        <taxon>Galerucinae</taxon>
        <taxon>Diabroticina</taxon>
        <taxon>Diabroticites</taxon>
        <taxon>Diabrotica</taxon>
    </lineage>
</organism>
<keyword evidence="3" id="KW-1185">Reference proteome</keyword>
<dbReference type="AlphaFoldDB" id="A0A6P7FGP3"/>
<dbReference type="Pfam" id="PF12937">
    <property type="entry name" value="F-box-like"/>
    <property type="match status" value="1"/>
</dbReference>
<dbReference type="PROSITE" id="PS50181">
    <property type="entry name" value="FBOX"/>
    <property type="match status" value="1"/>
</dbReference>
<evidence type="ECO:0000313" key="3">
    <source>
        <dbReference type="Proteomes" id="UP001652700"/>
    </source>
</evidence>
<sequence length="418" mass="48680">MSHLCLENLSTEILIKIFSYLDLNDLMQLPYVCKRIRQIVLNWDNLLFKRFPTPLVTNQFSDEFLARCNRKLSSFEKVRISRNWIEAKYTESPLLFSKRKFLPYLQLSKKYLWISRGGVIFCYKRRYRNLHAANPHYVLSPPVQRSKADVVNFHVKNNLIVAGMRDGSLWMKDLQDRYSKIFMLKIYHQDDVHSVALNNSCSLLASGARGGDVIVSKVEPSVTPQNINKVLSWSYHDVIWKVGFSVENKLAIGTAGRHYYSYLYIRNVDRTDVEELVLSYQSVKEGIHDIIWDGPHKIWTCGYDSNIRMWDLRTGKFERCFFDPCATCLYCMDYDFHNTLIAGAQVHGRCTLWDIRKGAAAQMYFMDSSQKKFNKSSPVYSLAFDAESLFAVTDQNLHVLDFSAYKAPSHDYSFFLKI</sequence>
<dbReference type="Gene3D" id="1.20.1280.50">
    <property type="match status" value="1"/>
</dbReference>
<dbReference type="RefSeq" id="XP_028135066.1">
    <property type="nucleotide sequence ID" value="XM_028279265.1"/>
</dbReference>
<dbReference type="SUPFAM" id="SSF81383">
    <property type="entry name" value="F-box domain"/>
    <property type="match status" value="1"/>
</dbReference>
<dbReference type="EnsemblMetazoa" id="XM_028279255.2">
    <property type="protein sequence ID" value="XP_028135056.1"/>
    <property type="gene ID" value="LOC114329964"/>
</dbReference>
<dbReference type="SMART" id="SM00256">
    <property type="entry name" value="FBOX"/>
    <property type="match status" value="1"/>
</dbReference>
<dbReference type="InterPro" id="IPR036047">
    <property type="entry name" value="F-box-like_dom_sf"/>
</dbReference>
<dbReference type="SUPFAM" id="SSF50978">
    <property type="entry name" value="WD40 repeat-like"/>
    <property type="match status" value="1"/>
</dbReference>
<dbReference type="OrthoDB" id="435188at2759"/>
<accession>A0A6P7FGP3</accession>
<dbReference type="InterPro" id="IPR015943">
    <property type="entry name" value="WD40/YVTN_repeat-like_dom_sf"/>
</dbReference>
<reference evidence="2" key="2">
    <citation type="submission" date="2025-05" db="UniProtKB">
        <authorList>
            <consortium name="EnsemblMetazoa"/>
        </authorList>
    </citation>
    <scope>IDENTIFICATION</scope>
</reference>
<proteinExistence type="predicted"/>
<evidence type="ECO:0000313" key="2">
    <source>
        <dbReference type="EnsemblMetazoa" id="XP_028135056.1"/>
    </source>
</evidence>
<evidence type="ECO:0000313" key="4">
    <source>
        <dbReference type="RefSeq" id="XP_028135056.1"/>
    </source>
</evidence>
<dbReference type="RefSeq" id="XP_028135056.1">
    <property type="nucleotide sequence ID" value="XM_028279255.1"/>
</dbReference>
<dbReference type="Proteomes" id="UP001652700">
    <property type="component" value="Unplaced"/>
</dbReference>
<dbReference type="KEGG" id="dvv:114329964"/>
<dbReference type="InterPro" id="IPR036322">
    <property type="entry name" value="WD40_repeat_dom_sf"/>
</dbReference>
<dbReference type="SMART" id="SM00320">
    <property type="entry name" value="WD40"/>
    <property type="match status" value="4"/>
</dbReference>